<feature type="non-terminal residue" evidence="10">
    <location>
        <position position="295"/>
    </location>
</feature>
<comment type="caution">
    <text evidence="10">The sequence shown here is derived from an EMBL/GenBank/DDBJ whole genome shotgun (WGS) entry which is preliminary data.</text>
</comment>
<evidence type="ECO:0000256" key="7">
    <source>
        <dbReference type="ARBA" id="ARBA00023136"/>
    </source>
</evidence>
<evidence type="ECO:0000256" key="5">
    <source>
        <dbReference type="ARBA" id="ARBA00022692"/>
    </source>
</evidence>
<sequence>MSEFEYTGVSRDQYQSGSLFAGSESEAEMILLEQGVSVVSLSLKRQMSFGIFGSYFSRISREMNEKMSPQEKVLFTSQLSSMVKAGLPLIDALGTFVDEKRKGGSAIVINKIMLEVQSGGKLSDALSRFPKIFNATYLAIVRAGENSGTLDDSLGYLAELLRRENALLARVRSALIYPTVVVAAMISVMIFISVSIIPKIITFAESSGQKLPGYTLFLVSIVSFGTRYWYLVLAVTIGVLLAIIFFLRSRKGSRWFGKISLKLPLAGLVIARYNQARFARVLAGFYNYGVNIVIS</sequence>
<keyword evidence="5 8" id="KW-0812">Transmembrane</keyword>
<evidence type="ECO:0000256" key="8">
    <source>
        <dbReference type="SAM" id="Phobius"/>
    </source>
</evidence>
<evidence type="ECO:0000313" key="11">
    <source>
        <dbReference type="Proteomes" id="UP000231196"/>
    </source>
</evidence>
<dbReference type="FunFam" id="1.20.81.30:FF:000001">
    <property type="entry name" value="Type II secretion system protein F"/>
    <property type="match status" value="1"/>
</dbReference>
<evidence type="ECO:0000259" key="9">
    <source>
        <dbReference type="Pfam" id="PF00482"/>
    </source>
</evidence>
<proteinExistence type="inferred from homology"/>
<dbReference type="AlphaFoldDB" id="A0A2M8BTV2"/>
<comment type="similarity">
    <text evidence="2">Belongs to the GSP F family.</text>
</comment>
<accession>A0A2M8BTV2</accession>
<feature type="transmembrane region" description="Helical" evidence="8">
    <location>
        <begin position="175"/>
        <end position="197"/>
    </location>
</feature>
<gene>
    <name evidence="10" type="ORF">CO104_03990</name>
</gene>
<evidence type="ECO:0000256" key="4">
    <source>
        <dbReference type="ARBA" id="ARBA00022519"/>
    </source>
</evidence>
<dbReference type="Pfam" id="PF00482">
    <property type="entry name" value="T2SSF"/>
    <property type="match status" value="1"/>
</dbReference>
<evidence type="ECO:0000256" key="2">
    <source>
        <dbReference type="ARBA" id="ARBA00005745"/>
    </source>
</evidence>
<dbReference type="PANTHER" id="PTHR30012">
    <property type="entry name" value="GENERAL SECRETION PATHWAY PROTEIN"/>
    <property type="match status" value="1"/>
</dbReference>
<dbReference type="InterPro" id="IPR042094">
    <property type="entry name" value="T2SS_GspF_sf"/>
</dbReference>
<keyword evidence="3" id="KW-1003">Cell membrane</keyword>
<dbReference type="PRINTS" id="PR00812">
    <property type="entry name" value="BCTERIALGSPF"/>
</dbReference>
<evidence type="ECO:0000256" key="6">
    <source>
        <dbReference type="ARBA" id="ARBA00022989"/>
    </source>
</evidence>
<evidence type="ECO:0000313" key="10">
    <source>
        <dbReference type="EMBL" id="PJB47276.1"/>
    </source>
</evidence>
<dbReference type="Gene3D" id="1.20.81.30">
    <property type="entry name" value="Type II secretion system (T2SS), domain F"/>
    <property type="match status" value="1"/>
</dbReference>
<evidence type="ECO:0000256" key="3">
    <source>
        <dbReference type="ARBA" id="ARBA00022475"/>
    </source>
</evidence>
<dbReference type="GO" id="GO:0005886">
    <property type="term" value="C:plasma membrane"/>
    <property type="evidence" value="ECO:0007669"/>
    <property type="project" value="UniProtKB-SubCell"/>
</dbReference>
<name>A0A2M8BTV2_9BACT</name>
<organism evidence="10 11">
    <name type="scientific">Candidatus Collierbacteria bacterium CG_4_9_14_3_um_filter_43_16</name>
    <dbReference type="NCBI Taxonomy" id="1974532"/>
    <lineage>
        <taxon>Bacteria</taxon>
        <taxon>Candidatus Collieribacteriota</taxon>
    </lineage>
</organism>
<keyword evidence="6 8" id="KW-1133">Transmembrane helix</keyword>
<protein>
    <recommendedName>
        <fullName evidence="9">Type II secretion system protein GspF domain-containing protein</fullName>
    </recommendedName>
</protein>
<evidence type="ECO:0000256" key="1">
    <source>
        <dbReference type="ARBA" id="ARBA00004429"/>
    </source>
</evidence>
<dbReference type="InterPro" id="IPR003004">
    <property type="entry name" value="GspF/PilC"/>
</dbReference>
<dbReference type="Proteomes" id="UP000231196">
    <property type="component" value="Unassembled WGS sequence"/>
</dbReference>
<dbReference type="InterPro" id="IPR018076">
    <property type="entry name" value="T2SS_GspF_dom"/>
</dbReference>
<reference evidence="11" key="1">
    <citation type="submission" date="2017-09" db="EMBL/GenBank/DDBJ databases">
        <title>Depth-based differentiation of microbial function through sediment-hosted aquifers and enrichment of novel symbionts in the deep terrestrial subsurface.</title>
        <authorList>
            <person name="Probst A.J."/>
            <person name="Ladd B."/>
            <person name="Jarett J.K."/>
            <person name="Geller-Mcgrath D.E."/>
            <person name="Sieber C.M.K."/>
            <person name="Emerson J.B."/>
            <person name="Anantharaman K."/>
            <person name="Thomas B.C."/>
            <person name="Malmstrom R."/>
            <person name="Stieglmeier M."/>
            <person name="Klingl A."/>
            <person name="Woyke T."/>
            <person name="Ryan C.M."/>
            <person name="Banfield J.F."/>
        </authorList>
    </citation>
    <scope>NUCLEOTIDE SEQUENCE [LARGE SCALE GENOMIC DNA]</scope>
</reference>
<dbReference type="PANTHER" id="PTHR30012:SF0">
    <property type="entry name" value="TYPE II SECRETION SYSTEM PROTEIN F-RELATED"/>
    <property type="match status" value="1"/>
</dbReference>
<feature type="transmembrane region" description="Helical" evidence="8">
    <location>
        <begin position="228"/>
        <end position="247"/>
    </location>
</feature>
<keyword evidence="4" id="KW-0997">Cell inner membrane</keyword>
<comment type="subcellular location">
    <subcellularLocation>
        <location evidence="1">Cell inner membrane</location>
        <topology evidence="1">Multi-pass membrane protein</topology>
    </subcellularLocation>
</comment>
<dbReference type="EMBL" id="PFUC01000078">
    <property type="protein sequence ID" value="PJB47276.1"/>
    <property type="molecule type" value="Genomic_DNA"/>
</dbReference>
<feature type="domain" description="Type II secretion system protein GspF" evidence="9">
    <location>
        <begin position="75"/>
        <end position="198"/>
    </location>
</feature>
<keyword evidence="7 8" id="KW-0472">Membrane</keyword>